<dbReference type="SMART" id="SM00487">
    <property type="entry name" value="DEXDc"/>
    <property type="match status" value="1"/>
</dbReference>
<dbReference type="InterPro" id="IPR001650">
    <property type="entry name" value="Helicase_C-like"/>
</dbReference>
<dbReference type="InterPro" id="IPR013663">
    <property type="entry name" value="Helicase_SWF/SNF/SWI_bac"/>
</dbReference>
<evidence type="ECO:0000256" key="2">
    <source>
        <dbReference type="PROSITE-ProRule" id="PRU00325"/>
    </source>
</evidence>
<keyword evidence="7" id="KW-1185">Reference proteome</keyword>
<dbReference type="GO" id="GO:0005524">
    <property type="term" value="F:ATP binding"/>
    <property type="evidence" value="ECO:0007669"/>
    <property type="project" value="InterPro"/>
</dbReference>
<dbReference type="EMBL" id="PYGD01000002">
    <property type="protein sequence ID" value="PSK93084.1"/>
    <property type="molecule type" value="Genomic_DNA"/>
</dbReference>
<name>A0A2P8D784_9BACT</name>
<feature type="domain" description="Helicase ATP-binding" evidence="4">
    <location>
        <begin position="677"/>
        <end position="836"/>
    </location>
</feature>
<dbReference type="Pfam" id="PF00271">
    <property type="entry name" value="Helicase_C"/>
    <property type="match status" value="1"/>
</dbReference>
<keyword evidence="2" id="KW-0863">Zinc-finger</keyword>
<accession>A0A2P8D784</accession>
<dbReference type="SMART" id="SM00490">
    <property type="entry name" value="HELICc"/>
    <property type="match status" value="1"/>
</dbReference>
<dbReference type="InterPro" id="IPR014001">
    <property type="entry name" value="Helicase_ATP-bd"/>
</dbReference>
<dbReference type="GO" id="GO:0008270">
    <property type="term" value="F:zinc ion binding"/>
    <property type="evidence" value="ECO:0007669"/>
    <property type="project" value="UniProtKB-KW"/>
</dbReference>
<keyword evidence="2" id="KW-0479">Metal-binding</keyword>
<dbReference type="InterPro" id="IPR038718">
    <property type="entry name" value="SNF2-like_sf"/>
</dbReference>
<dbReference type="SUPFAM" id="SSF52540">
    <property type="entry name" value="P-loop containing nucleoside triphosphate hydrolases"/>
    <property type="match status" value="2"/>
</dbReference>
<sequence>MQPSGQVPQPMHRYTIAPFDITALSNTLIFVHSAEEPETRGLDSISAQYLEPGYGLFTENRPGAGPVQVSLELRETALELACTCNSAKKKLCSHEARVLFCLMNRKEVRLFFDKQLRREALAARLPEYGLDPGSDPDDFFLVRYEDRQLQISPLLPGMIAAADIGREQYLQEHFFPPVQPAAAPYLELPENRRILVLCRHRYSDQLNIELMEAATGKDGRLKGAPLSLDPQDYLWRSQQPEHLKYYAALLKIRNEHLAGSEENDIRALQALAGNPFAFDCYYHDAAISANITLASLQPVQVTSPVYRLELSTQQSKYFRELTAYLWINGQPYNLQVTETVFRYFLKVKDQLYLVANPSLLRIIGYFRRHNYRLLIPHSAFDRFREQVLNRLEHKVHLTYSHVRPATPAQLREQGFDHKPERIIYLSEQENHIGILPVMRYGETEIPVLSRKQVYATDKKGDAFAVERDEKEELDLLGLLMRQHPDFAEQLDLEQFYLHKKKFLDEDWFLQAFAAWQEQGITILGFNGIRKNRLNQHTVRVSVQVSSGINWFNAVPEVTFGKQKASLKQLYKSVKNRSKYVQLDDGTLGILPGAWLEKFTRYFESGELHGETIRIPRINYAALLEAYEDQMMLPGVQQDILALQENLTTTKGLTGIPVSPQLQTNLRSYQQEGLNWLAFLDGLGFGACLADDMGLGKTIQIIAFLLYQGEKHPGSTHLIVMPTSLVFNWQEELQRFAPVLRVHTYYGPERLRSVAGFGGYDVILTTYGTLLSDISLLKTFTFGYTILDESQAIKNPDSERYKAAVQLRSRNRISLTGTPVENNTFDLYGQLSFACPGLLGNKHYFRNLYALPIDKFGNHKRARALQRKVAPFVLRRTKAQVAAELPEKTEIVLYCPMGEEQRRIYELQEQEIREFIETRRDEELSSNSMHILKGLTRLRQICNATTLINKEKTYGDHSSKIHVLMKELEKHAGTHKILVFSQFVSMLDLVREQLDQRQMAYAYLSGQTHDRAQQVRQFKEEQDRNIFLISLKAGGTGLNLAEADYVYLVDPWWNPAVEHQAIDRSYRIGQQNQVIAVRLICPDTVEDKILKLQATKKDLADNLIATGSSILKGLGKQELLELLR</sequence>
<feature type="domain" description="Helicase C-terminal" evidence="5">
    <location>
        <begin position="959"/>
        <end position="1114"/>
    </location>
</feature>
<dbReference type="GO" id="GO:0016787">
    <property type="term" value="F:hydrolase activity"/>
    <property type="evidence" value="ECO:0007669"/>
    <property type="project" value="UniProtKB-KW"/>
</dbReference>
<dbReference type="AlphaFoldDB" id="A0A2P8D784"/>
<dbReference type="RefSeq" id="WP_106522114.1">
    <property type="nucleotide sequence ID" value="NZ_PYGD01000002.1"/>
</dbReference>
<dbReference type="Pfam" id="PF08455">
    <property type="entry name" value="SNF2_assoc"/>
    <property type="match status" value="1"/>
</dbReference>
<dbReference type="Gene3D" id="3.40.50.10810">
    <property type="entry name" value="Tandem AAA-ATPase domain"/>
    <property type="match status" value="1"/>
</dbReference>
<dbReference type="Gene3D" id="3.40.50.300">
    <property type="entry name" value="P-loop containing nucleotide triphosphate hydrolases"/>
    <property type="match status" value="1"/>
</dbReference>
<evidence type="ECO:0000259" key="5">
    <source>
        <dbReference type="PROSITE" id="PS51194"/>
    </source>
</evidence>
<dbReference type="InterPro" id="IPR027417">
    <property type="entry name" value="P-loop_NTPase"/>
</dbReference>
<gene>
    <name evidence="6" type="ORF">B0I18_10253</name>
</gene>
<feature type="domain" description="SWIM-type" evidence="3">
    <location>
        <begin position="67"/>
        <end position="103"/>
    </location>
</feature>
<dbReference type="OrthoDB" id="9760715at2"/>
<evidence type="ECO:0000313" key="7">
    <source>
        <dbReference type="Proteomes" id="UP000240572"/>
    </source>
</evidence>
<dbReference type="PANTHER" id="PTHR10799">
    <property type="entry name" value="SNF2/RAD54 HELICASE FAMILY"/>
    <property type="match status" value="1"/>
</dbReference>
<comment type="caution">
    <text evidence="6">The sequence shown here is derived from an EMBL/GenBank/DDBJ whole genome shotgun (WGS) entry which is preliminary data.</text>
</comment>
<dbReference type="Pfam" id="PF00176">
    <property type="entry name" value="SNF2-rel_dom"/>
    <property type="match status" value="1"/>
</dbReference>
<dbReference type="PROSITE" id="PS50966">
    <property type="entry name" value="ZF_SWIM"/>
    <property type="match status" value="1"/>
</dbReference>
<reference evidence="6 7" key="1">
    <citation type="submission" date="2018-03" db="EMBL/GenBank/DDBJ databases">
        <title>Genomic Encyclopedia of Type Strains, Phase III (KMG-III): the genomes of soil and plant-associated and newly described type strains.</title>
        <authorList>
            <person name="Whitman W."/>
        </authorList>
    </citation>
    <scope>NUCLEOTIDE SEQUENCE [LARGE SCALE GENOMIC DNA]</scope>
    <source>
        <strain evidence="6 7">CGMCC 1.12700</strain>
    </source>
</reference>
<protein>
    <submittedName>
        <fullName evidence="6">SNF2 helicase associated protein</fullName>
    </submittedName>
</protein>
<dbReference type="CDD" id="cd18793">
    <property type="entry name" value="SF2_C_SNF"/>
    <property type="match status" value="1"/>
</dbReference>
<dbReference type="PROSITE" id="PS51192">
    <property type="entry name" value="HELICASE_ATP_BIND_1"/>
    <property type="match status" value="1"/>
</dbReference>
<dbReference type="InterPro" id="IPR000330">
    <property type="entry name" value="SNF2_N"/>
</dbReference>
<proteinExistence type="predicted"/>
<evidence type="ECO:0000313" key="6">
    <source>
        <dbReference type="EMBL" id="PSK93084.1"/>
    </source>
</evidence>
<evidence type="ECO:0000256" key="1">
    <source>
        <dbReference type="ARBA" id="ARBA00022801"/>
    </source>
</evidence>
<dbReference type="InterPro" id="IPR049730">
    <property type="entry name" value="SNF2/RAD54-like_C"/>
</dbReference>
<dbReference type="InterPro" id="IPR007527">
    <property type="entry name" value="Znf_SWIM"/>
</dbReference>
<dbReference type="Proteomes" id="UP000240572">
    <property type="component" value="Unassembled WGS sequence"/>
</dbReference>
<keyword evidence="1" id="KW-0378">Hydrolase</keyword>
<evidence type="ECO:0000259" key="3">
    <source>
        <dbReference type="PROSITE" id="PS50966"/>
    </source>
</evidence>
<evidence type="ECO:0000259" key="4">
    <source>
        <dbReference type="PROSITE" id="PS51192"/>
    </source>
</evidence>
<dbReference type="PROSITE" id="PS51194">
    <property type="entry name" value="HELICASE_CTER"/>
    <property type="match status" value="1"/>
</dbReference>
<keyword evidence="2" id="KW-0862">Zinc</keyword>
<organism evidence="6 7">
    <name type="scientific">Taibaiella chishuiensis</name>
    <dbReference type="NCBI Taxonomy" id="1434707"/>
    <lineage>
        <taxon>Bacteria</taxon>
        <taxon>Pseudomonadati</taxon>
        <taxon>Bacteroidota</taxon>
        <taxon>Chitinophagia</taxon>
        <taxon>Chitinophagales</taxon>
        <taxon>Chitinophagaceae</taxon>
        <taxon>Taibaiella</taxon>
    </lineage>
</organism>